<evidence type="ECO:0000313" key="2">
    <source>
        <dbReference type="EMBL" id="ELR24202.1"/>
    </source>
</evidence>
<dbReference type="EMBL" id="KB007836">
    <property type="protein sequence ID" value="ELR24202.1"/>
    <property type="molecule type" value="Genomic_DNA"/>
</dbReference>
<dbReference type="Proteomes" id="UP000011083">
    <property type="component" value="Unassembled WGS sequence"/>
</dbReference>
<feature type="compositionally biased region" description="Basic and acidic residues" evidence="1">
    <location>
        <begin position="75"/>
        <end position="86"/>
    </location>
</feature>
<dbReference type="AlphaFoldDB" id="L8HG24"/>
<reference evidence="2 3" key="1">
    <citation type="journal article" date="2013" name="Genome Biol.">
        <title>Genome of Acanthamoeba castellanii highlights extensive lateral gene transfer and early evolution of tyrosine kinase signaling.</title>
        <authorList>
            <person name="Clarke M."/>
            <person name="Lohan A.J."/>
            <person name="Liu B."/>
            <person name="Lagkouvardos I."/>
            <person name="Roy S."/>
            <person name="Zafar N."/>
            <person name="Bertelli C."/>
            <person name="Schilde C."/>
            <person name="Kianianmomeni A."/>
            <person name="Burglin T.R."/>
            <person name="Frech C."/>
            <person name="Turcotte B."/>
            <person name="Kopec K.O."/>
            <person name="Synnott J.M."/>
            <person name="Choo C."/>
            <person name="Paponov I."/>
            <person name="Finkler A."/>
            <person name="Soon Heng Tan C."/>
            <person name="Hutchins A.P."/>
            <person name="Weinmeier T."/>
            <person name="Rattei T."/>
            <person name="Chu J.S."/>
            <person name="Gimenez G."/>
            <person name="Irimia M."/>
            <person name="Rigden D.J."/>
            <person name="Fitzpatrick D.A."/>
            <person name="Lorenzo-Morales J."/>
            <person name="Bateman A."/>
            <person name="Chiu C.H."/>
            <person name="Tang P."/>
            <person name="Hegemann P."/>
            <person name="Fromm H."/>
            <person name="Raoult D."/>
            <person name="Greub G."/>
            <person name="Miranda-Saavedra D."/>
            <person name="Chen N."/>
            <person name="Nash P."/>
            <person name="Ginger M.L."/>
            <person name="Horn M."/>
            <person name="Schaap P."/>
            <person name="Caler L."/>
            <person name="Loftus B."/>
        </authorList>
    </citation>
    <scope>NUCLEOTIDE SEQUENCE [LARGE SCALE GENOMIC DNA]</scope>
    <source>
        <strain evidence="2 3">Neff</strain>
    </source>
</reference>
<dbReference type="RefSeq" id="XP_004353730.1">
    <property type="nucleotide sequence ID" value="XM_004353678.1"/>
</dbReference>
<name>L8HG24_ACACF</name>
<evidence type="ECO:0000313" key="3">
    <source>
        <dbReference type="Proteomes" id="UP000011083"/>
    </source>
</evidence>
<protein>
    <submittedName>
        <fullName evidence="2">Uncharacterized protein</fullName>
    </submittedName>
</protein>
<evidence type="ECO:0000256" key="1">
    <source>
        <dbReference type="SAM" id="MobiDB-lite"/>
    </source>
</evidence>
<accession>L8HG24</accession>
<sequence>MGSITLQDVAIEHAMQQHDTGLVLDEVQRFCMSTLTFMTVEHEEKAMDRRLANYENVCTKAEMVLAMLRKYNQKLDQEDRRSEKLSLAHTRKPLGLTSRR</sequence>
<dbReference type="VEuPathDB" id="AmoebaDB:ACA1_376770"/>
<keyword evidence="3" id="KW-1185">Reference proteome</keyword>
<proteinExistence type="predicted"/>
<organism evidence="2 3">
    <name type="scientific">Acanthamoeba castellanii (strain ATCC 30010 / Neff)</name>
    <dbReference type="NCBI Taxonomy" id="1257118"/>
    <lineage>
        <taxon>Eukaryota</taxon>
        <taxon>Amoebozoa</taxon>
        <taxon>Discosea</taxon>
        <taxon>Longamoebia</taxon>
        <taxon>Centramoebida</taxon>
        <taxon>Acanthamoebidae</taxon>
        <taxon>Acanthamoeba</taxon>
    </lineage>
</organism>
<gene>
    <name evidence="2" type="ORF">ACA1_376770</name>
</gene>
<dbReference type="KEGG" id="acan:ACA1_376770"/>
<dbReference type="GeneID" id="14925213"/>
<feature type="region of interest" description="Disordered" evidence="1">
    <location>
        <begin position="75"/>
        <end position="100"/>
    </location>
</feature>